<feature type="region of interest" description="Disordered" evidence="5">
    <location>
        <begin position="210"/>
        <end position="273"/>
    </location>
</feature>
<accession>A0AAE0PKG3</accession>
<feature type="signal peptide" evidence="7">
    <location>
        <begin position="1"/>
        <end position="23"/>
    </location>
</feature>
<keyword evidence="9" id="KW-1185">Reference proteome</keyword>
<organism evidence="8 9">
    <name type="scientific">Sordaria brevicollis</name>
    <dbReference type="NCBI Taxonomy" id="83679"/>
    <lineage>
        <taxon>Eukaryota</taxon>
        <taxon>Fungi</taxon>
        <taxon>Dikarya</taxon>
        <taxon>Ascomycota</taxon>
        <taxon>Pezizomycotina</taxon>
        <taxon>Sordariomycetes</taxon>
        <taxon>Sordariomycetidae</taxon>
        <taxon>Sordariales</taxon>
        <taxon>Sordariaceae</taxon>
        <taxon>Sordaria</taxon>
    </lineage>
</organism>
<dbReference type="AlphaFoldDB" id="A0AAE0PKG3"/>
<feature type="compositionally biased region" description="Low complexity" evidence="5">
    <location>
        <begin position="210"/>
        <end position="248"/>
    </location>
</feature>
<evidence type="ECO:0000256" key="2">
    <source>
        <dbReference type="ARBA" id="ARBA00022692"/>
    </source>
</evidence>
<dbReference type="InterPro" id="IPR051694">
    <property type="entry name" value="Immunoregulatory_rcpt-like"/>
</dbReference>
<evidence type="ECO:0000313" key="9">
    <source>
        <dbReference type="Proteomes" id="UP001281003"/>
    </source>
</evidence>
<reference evidence="8" key="1">
    <citation type="journal article" date="2023" name="Mol. Phylogenet. Evol.">
        <title>Genome-scale phylogeny and comparative genomics of the fungal order Sordariales.</title>
        <authorList>
            <person name="Hensen N."/>
            <person name="Bonometti L."/>
            <person name="Westerberg I."/>
            <person name="Brannstrom I.O."/>
            <person name="Guillou S."/>
            <person name="Cros-Aarteil S."/>
            <person name="Calhoun S."/>
            <person name="Haridas S."/>
            <person name="Kuo A."/>
            <person name="Mondo S."/>
            <person name="Pangilinan J."/>
            <person name="Riley R."/>
            <person name="LaButti K."/>
            <person name="Andreopoulos B."/>
            <person name="Lipzen A."/>
            <person name="Chen C."/>
            <person name="Yan M."/>
            <person name="Daum C."/>
            <person name="Ng V."/>
            <person name="Clum A."/>
            <person name="Steindorff A."/>
            <person name="Ohm R.A."/>
            <person name="Martin F."/>
            <person name="Silar P."/>
            <person name="Natvig D.O."/>
            <person name="Lalanne C."/>
            <person name="Gautier V."/>
            <person name="Ament-Velasquez S.L."/>
            <person name="Kruys A."/>
            <person name="Hutchinson M.I."/>
            <person name="Powell A.J."/>
            <person name="Barry K."/>
            <person name="Miller A.N."/>
            <person name="Grigoriev I.V."/>
            <person name="Debuchy R."/>
            <person name="Gladieux P."/>
            <person name="Hiltunen Thoren M."/>
            <person name="Johannesson H."/>
        </authorList>
    </citation>
    <scope>NUCLEOTIDE SEQUENCE</scope>
    <source>
        <strain evidence="8">FGSC 1904</strain>
    </source>
</reference>
<dbReference type="EMBL" id="JAUTDP010000002">
    <property type="protein sequence ID" value="KAK3401459.1"/>
    <property type="molecule type" value="Genomic_DNA"/>
</dbReference>
<evidence type="ECO:0000256" key="5">
    <source>
        <dbReference type="SAM" id="MobiDB-lite"/>
    </source>
</evidence>
<evidence type="ECO:0000313" key="8">
    <source>
        <dbReference type="EMBL" id="KAK3401459.1"/>
    </source>
</evidence>
<feature type="compositionally biased region" description="Basic and acidic residues" evidence="5">
    <location>
        <begin position="327"/>
        <end position="345"/>
    </location>
</feature>
<gene>
    <name evidence="8" type="ORF">B0T20DRAFT_115410</name>
</gene>
<comment type="subcellular location">
    <subcellularLocation>
        <location evidence="1">Membrane</location>
        <topology evidence="1">Single-pass membrane protein</topology>
    </subcellularLocation>
</comment>
<evidence type="ECO:0000256" key="6">
    <source>
        <dbReference type="SAM" id="Phobius"/>
    </source>
</evidence>
<evidence type="ECO:0000256" key="1">
    <source>
        <dbReference type="ARBA" id="ARBA00004167"/>
    </source>
</evidence>
<keyword evidence="2 6" id="KW-0812">Transmembrane</keyword>
<keyword evidence="3 6" id="KW-1133">Transmembrane helix</keyword>
<dbReference type="PANTHER" id="PTHR15549">
    <property type="entry name" value="PAIRED IMMUNOGLOBULIN-LIKE TYPE 2 RECEPTOR"/>
    <property type="match status" value="1"/>
</dbReference>
<protein>
    <submittedName>
        <fullName evidence="8">Uncharacterized protein</fullName>
    </submittedName>
</protein>
<name>A0AAE0PKG3_SORBR</name>
<keyword evidence="4 6" id="KW-0472">Membrane</keyword>
<dbReference type="Proteomes" id="UP001281003">
    <property type="component" value="Unassembled WGS sequence"/>
</dbReference>
<proteinExistence type="predicted"/>
<evidence type="ECO:0000256" key="4">
    <source>
        <dbReference type="ARBA" id="ARBA00023136"/>
    </source>
</evidence>
<feature type="chain" id="PRO_5042048039" evidence="7">
    <location>
        <begin position="24"/>
        <end position="386"/>
    </location>
</feature>
<dbReference type="CDD" id="cd12087">
    <property type="entry name" value="TM_EGFR-like"/>
    <property type="match status" value="1"/>
</dbReference>
<feature type="region of interest" description="Disordered" evidence="5">
    <location>
        <begin position="310"/>
        <end position="367"/>
    </location>
</feature>
<evidence type="ECO:0000256" key="7">
    <source>
        <dbReference type="SAM" id="SignalP"/>
    </source>
</evidence>
<keyword evidence="7" id="KW-0732">Signal</keyword>
<dbReference type="PANTHER" id="PTHR15549:SF26">
    <property type="entry name" value="AXIAL BUDDING PATTERN PROTEIN 2-RELATED"/>
    <property type="match status" value="1"/>
</dbReference>
<sequence length="386" mass="40653">MARNLFYFPFALLVALLVTLGKGQDEAIYRFDFPELTASTSFPEYNDFDTLLVKYTTRIHGPSMSLALKCVVRSPSQVANNELPDDNDWLTVGSRDDTPGVPGSIPSHSGTVPFKLPSLPQMQGGVGGDNVCTFILSGFNQEGTVIHLKSGMFHLLFRRDRGRIFKTYGVDGEVPDGDYPVLSGTGTYESYPPPKASSTALVPTTFSTSATTASSLTTTSPTEVDPLSTAATSGTSTSPTTSTTATDSANEDPSQPTGATEEENNKGGGGGGGLSSTASAGIGAGVAVGAIAILGLGFFLWWRRRKQRQQKAMGSGSVGEGGTAPPEKSDGREVTVAELQGKHMSELGATDNYVGNPPKLQELGAGVERAEVEAREVGQRERFELP</sequence>
<dbReference type="GO" id="GO:0071944">
    <property type="term" value="C:cell periphery"/>
    <property type="evidence" value="ECO:0007669"/>
    <property type="project" value="UniProtKB-ARBA"/>
</dbReference>
<dbReference type="GO" id="GO:0016020">
    <property type="term" value="C:membrane"/>
    <property type="evidence" value="ECO:0007669"/>
    <property type="project" value="UniProtKB-SubCell"/>
</dbReference>
<evidence type="ECO:0000256" key="3">
    <source>
        <dbReference type="ARBA" id="ARBA00022989"/>
    </source>
</evidence>
<comment type="caution">
    <text evidence="8">The sequence shown here is derived from an EMBL/GenBank/DDBJ whole genome shotgun (WGS) entry which is preliminary data.</text>
</comment>
<feature type="transmembrane region" description="Helical" evidence="6">
    <location>
        <begin position="282"/>
        <end position="302"/>
    </location>
</feature>
<reference evidence="8" key="2">
    <citation type="submission" date="2023-07" db="EMBL/GenBank/DDBJ databases">
        <authorList>
            <consortium name="Lawrence Berkeley National Laboratory"/>
            <person name="Haridas S."/>
            <person name="Hensen N."/>
            <person name="Bonometti L."/>
            <person name="Westerberg I."/>
            <person name="Brannstrom I.O."/>
            <person name="Guillou S."/>
            <person name="Cros-Aarteil S."/>
            <person name="Calhoun S."/>
            <person name="Kuo A."/>
            <person name="Mondo S."/>
            <person name="Pangilinan J."/>
            <person name="Riley R."/>
            <person name="LaButti K."/>
            <person name="Andreopoulos B."/>
            <person name="Lipzen A."/>
            <person name="Chen C."/>
            <person name="Yanf M."/>
            <person name="Daum C."/>
            <person name="Ng V."/>
            <person name="Clum A."/>
            <person name="Steindorff A."/>
            <person name="Ohm R."/>
            <person name="Martin F."/>
            <person name="Silar P."/>
            <person name="Natvig D."/>
            <person name="Lalanne C."/>
            <person name="Gautier V."/>
            <person name="Ament-velasquez S.L."/>
            <person name="Kruys A."/>
            <person name="Hutchinson M.I."/>
            <person name="Powell A.J."/>
            <person name="Barry K."/>
            <person name="Miller A.N."/>
            <person name="Grigoriev I.V."/>
            <person name="Debuchy R."/>
            <person name="Gladieux P."/>
            <person name="Thoren M.H."/>
            <person name="Johannesson H."/>
        </authorList>
    </citation>
    <scope>NUCLEOTIDE SEQUENCE</scope>
    <source>
        <strain evidence="8">FGSC 1904</strain>
    </source>
</reference>